<reference evidence="1" key="2">
    <citation type="submission" date="2014-03" db="EMBL/GenBank/DDBJ databases">
        <title>The Genome Annotation of Fusarium oxysporum Cotton.</title>
        <authorList>
            <consortium name="The Broad Institute Genomics Platform"/>
            <person name="Ma L.-J."/>
            <person name="Corby-Kistler H."/>
            <person name="Broz K."/>
            <person name="Gale L.R."/>
            <person name="Jonkers W."/>
            <person name="O'Donnell K."/>
            <person name="Ploetz R."/>
            <person name="Steinberg C."/>
            <person name="Schwartz D.C."/>
            <person name="VanEtten H."/>
            <person name="Zhou S."/>
            <person name="Young S.K."/>
            <person name="Zeng Q."/>
            <person name="Gargeya S."/>
            <person name="Fitzgerald M."/>
            <person name="Abouelleil A."/>
            <person name="Alvarado L."/>
            <person name="Chapman S.B."/>
            <person name="Gainer-Dewar J."/>
            <person name="Goldberg J."/>
            <person name="Griggs A."/>
            <person name="Gujja S."/>
            <person name="Hansen M."/>
            <person name="Howarth C."/>
            <person name="Imamovic A."/>
            <person name="Ireland A."/>
            <person name="Larimer J."/>
            <person name="McCowan C."/>
            <person name="Murphy C."/>
            <person name="Pearson M."/>
            <person name="Poon T.W."/>
            <person name="Priest M."/>
            <person name="Roberts A."/>
            <person name="Saif S."/>
            <person name="Shea T."/>
            <person name="Sykes S."/>
            <person name="Wortman J."/>
            <person name="Nusbaum C."/>
            <person name="Birren B."/>
        </authorList>
    </citation>
    <scope>NUCLEOTIDE SEQUENCE</scope>
    <source>
        <strain evidence="1">25433</strain>
    </source>
</reference>
<accession>X0KH64</accession>
<gene>
    <name evidence="1" type="ORF">FOTG_18709</name>
</gene>
<dbReference type="HOGENOM" id="CLU_2109136_0_0_1"/>
<evidence type="ECO:0000313" key="1">
    <source>
        <dbReference type="EMBL" id="EXM12808.1"/>
    </source>
</evidence>
<reference evidence="1" key="1">
    <citation type="submission" date="2011-11" db="EMBL/GenBank/DDBJ databases">
        <title>The Genome Sequence of Fusarium oxysporum Cotton.</title>
        <authorList>
            <consortium name="The Broad Institute Genome Sequencing Platform"/>
            <person name="Ma L.-J."/>
            <person name="Gale L.R."/>
            <person name="Schwartz D.C."/>
            <person name="Zhou S."/>
            <person name="Corby-Kistler H."/>
            <person name="Young S.K."/>
            <person name="Zeng Q."/>
            <person name="Gargeya S."/>
            <person name="Fitzgerald M."/>
            <person name="Haas B."/>
            <person name="Abouelleil A."/>
            <person name="Alvarado L."/>
            <person name="Arachchi H.M."/>
            <person name="Berlin A."/>
            <person name="Brown A."/>
            <person name="Chapman S.B."/>
            <person name="Chen Z."/>
            <person name="Dunbar C."/>
            <person name="Freedman E."/>
            <person name="Gearin G."/>
            <person name="Goldberg J."/>
            <person name="Griggs A."/>
            <person name="Gujja S."/>
            <person name="Heiman D."/>
            <person name="Howarth C."/>
            <person name="Larson L."/>
            <person name="Lui A."/>
            <person name="MacDonald P.J.P."/>
            <person name="Montmayeur A."/>
            <person name="Murphy C."/>
            <person name="Neiman D."/>
            <person name="Pearson M."/>
            <person name="Priest M."/>
            <person name="Roberts A."/>
            <person name="Saif S."/>
            <person name="Shea T."/>
            <person name="Shenoy N."/>
            <person name="Sisk P."/>
            <person name="Stolte C."/>
            <person name="Sykes S."/>
            <person name="Wortman J."/>
            <person name="Nusbaum C."/>
            <person name="Birren B."/>
        </authorList>
    </citation>
    <scope>NUCLEOTIDE SEQUENCE [LARGE SCALE GENOMIC DNA]</scope>
    <source>
        <strain evidence="1">25433</strain>
    </source>
</reference>
<dbReference type="Proteomes" id="UP000030701">
    <property type="component" value="Unassembled WGS sequence"/>
</dbReference>
<dbReference type="AlphaFoldDB" id="X0KH64"/>
<protein>
    <submittedName>
        <fullName evidence="1">Uncharacterized protein</fullName>
    </submittedName>
</protein>
<sequence length="115" mass="12585">MQKSLQLMGIWARVQVLVGHNLANLDIPELQELSAATSRAYGSQDSVPSFGGKDVKDESKLVTLHSLYYLCRMVVTTPLISLLLRHRLNTPSVADNSPSNAATVAQHALQLCRLT</sequence>
<name>X0KH64_FUSOX</name>
<organism evidence="1">
    <name type="scientific">Fusarium oxysporum f. sp. vasinfectum 25433</name>
    <dbReference type="NCBI Taxonomy" id="1089449"/>
    <lineage>
        <taxon>Eukaryota</taxon>
        <taxon>Fungi</taxon>
        <taxon>Dikarya</taxon>
        <taxon>Ascomycota</taxon>
        <taxon>Pezizomycotina</taxon>
        <taxon>Sordariomycetes</taxon>
        <taxon>Hypocreomycetidae</taxon>
        <taxon>Hypocreales</taxon>
        <taxon>Nectriaceae</taxon>
        <taxon>Fusarium</taxon>
        <taxon>Fusarium oxysporum species complex</taxon>
    </lineage>
</organism>
<proteinExistence type="predicted"/>
<dbReference type="EMBL" id="KK035375">
    <property type="protein sequence ID" value="EXM12808.1"/>
    <property type="molecule type" value="Genomic_DNA"/>
</dbReference>